<evidence type="ECO:0000256" key="10">
    <source>
        <dbReference type="ARBA" id="ARBA00023242"/>
    </source>
</evidence>
<sequence length="576" mass="65165">MEAAADRQKECEASRKRGSAFLRDGLHLEAVAAFTRSLALAPTAASRGLAYAGRSAVLEAAGHFRQAADDARRALGLDYPDLLKYKLHLRMAVCRKTLGQHPEAEESLRQVTELIQGCQLPEEKKGRLLEEAADEFRAVAVSKGQGLCVRYLDAPELSHGWREEGDKRLSSAVEVKKDEKFGRHLLAARDINTGDVLLVETPLIAFLLEAENFDKGHKEALWTHCSHCYEMCLNLEPCPDCPWALYCSDECRKGAWSGYHQLECRMRRKYDLLKAPCDPDSSGSWTRIMIKALSTLTPAACLENSPRVAEILSLLPDVYDDEKLERIRKLAKTICAACCEELSAEQREQLAKVCERILLVFQRNSYTIDESHFVPSIDAFRSREVIGRAMYPTVALMNHSCDANTTRVYHLGTQVVRAIRPIKKGEQIFSSYGPEYGGMPKSRRQAILRKKFYFECDCDSCDDDWPLIGSTMGQVPEFLRQPIHIPLLKEIVQNVIANKTIQGRCYSKVVDKDILEKCRKLQNLFVAQGESRVNWIYFFTEKCIVNNFDLSAKIWLSAKGEPYLSPFNEDSIFAVY</sequence>
<dbReference type="EMBL" id="CADEPI010000177">
    <property type="protein sequence ID" value="CAB3379022.1"/>
    <property type="molecule type" value="Genomic_DNA"/>
</dbReference>
<dbReference type="InterPro" id="IPR044421">
    <property type="entry name" value="SMYD4_SET"/>
</dbReference>
<dbReference type="InterPro" id="IPR001214">
    <property type="entry name" value="SET_dom"/>
</dbReference>
<feature type="domain" description="SET" evidence="16">
    <location>
        <begin position="171"/>
        <end position="433"/>
    </location>
</feature>
<proteinExistence type="predicted"/>
<dbReference type="SMART" id="SM00317">
    <property type="entry name" value="SET"/>
    <property type="match status" value="1"/>
</dbReference>
<dbReference type="PROSITE" id="PS50865">
    <property type="entry name" value="ZF_MYND_2"/>
    <property type="match status" value="1"/>
</dbReference>
<dbReference type="SUPFAM" id="SSF48452">
    <property type="entry name" value="TPR-like"/>
    <property type="match status" value="1"/>
</dbReference>
<evidence type="ECO:0000256" key="3">
    <source>
        <dbReference type="ARBA" id="ARBA00022490"/>
    </source>
</evidence>
<keyword evidence="5" id="KW-0808">Transferase</keyword>
<dbReference type="Gene3D" id="1.10.220.160">
    <property type="match status" value="1"/>
</dbReference>
<dbReference type="GO" id="GO:0005737">
    <property type="term" value="C:cytoplasm"/>
    <property type="evidence" value="ECO:0007669"/>
    <property type="project" value="UniProtKB-SubCell"/>
</dbReference>
<dbReference type="PROSITE" id="PS50280">
    <property type="entry name" value="SET"/>
    <property type="match status" value="1"/>
</dbReference>
<evidence type="ECO:0000259" key="17">
    <source>
        <dbReference type="PROSITE" id="PS50865"/>
    </source>
</evidence>
<dbReference type="Gene3D" id="6.10.140.2220">
    <property type="match status" value="1"/>
</dbReference>
<keyword evidence="4" id="KW-0489">Methyltransferase</keyword>
<evidence type="ECO:0000256" key="12">
    <source>
        <dbReference type="ARBA" id="ARBA00093423"/>
    </source>
</evidence>
<dbReference type="Proteomes" id="UP000494165">
    <property type="component" value="Unassembled WGS sequence"/>
</dbReference>
<keyword evidence="7" id="KW-0479">Metal-binding</keyword>
<comment type="subcellular location">
    <subcellularLocation>
        <location evidence="2">Cytoplasm</location>
    </subcellularLocation>
    <subcellularLocation>
        <location evidence="1">Nucleus</location>
    </subcellularLocation>
</comment>
<keyword evidence="10" id="KW-0539">Nucleus</keyword>
<dbReference type="InterPro" id="IPR019734">
    <property type="entry name" value="TPR_rpt"/>
</dbReference>
<dbReference type="Pfam" id="PF00856">
    <property type="entry name" value="SET"/>
    <property type="match status" value="1"/>
</dbReference>
<dbReference type="GO" id="GO:0042826">
    <property type="term" value="F:histone deacetylase binding"/>
    <property type="evidence" value="ECO:0007669"/>
    <property type="project" value="TreeGrafter"/>
</dbReference>
<dbReference type="InterPro" id="IPR046341">
    <property type="entry name" value="SET_dom_sf"/>
</dbReference>
<dbReference type="SUPFAM" id="SSF82199">
    <property type="entry name" value="SET domain"/>
    <property type="match status" value="1"/>
</dbReference>
<keyword evidence="9" id="KW-0862">Zinc</keyword>
<name>A0A8S1D5K2_9INSE</name>
<dbReference type="Gene3D" id="2.170.270.10">
    <property type="entry name" value="SET domain"/>
    <property type="match status" value="1"/>
</dbReference>
<evidence type="ECO:0000256" key="4">
    <source>
        <dbReference type="ARBA" id="ARBA00022603"/>
    </source>
</evidence>
<evidence type="ECO:0000256" key="7">
    <source>
        <dbReference type="ARBA" id="ARBA00022723"/>
    </source>
</evidence>
<gene>
    <name evidence="18" type="ORF">CLODIP_2_CD04154</name>
</gene>
<evidence type="ECO:0000256" key="11">
    <source>
        <dbReference type="ARBA" id="ARBA00048985"/>
    </source>
</evidence>
<dbReference type="GO" id="GO:0032259">
    <property type="term" value="P:methylation"/>
    <property type="evidence" value="ECO:0007669"/>
    <property type="project" value="UniProtKB-KW"/>
</dbReference>
<evidence type="ECO:0000256" key="6">
    <source>
        <dbReference type="ARBA" id="ARBA00022691"/>
    </source>
</evidence>
<dbReference type="PANTHER" id="PTHR46165">
    <property type="entry name" value="SET AND MYND DOMAIN-CONTAINING PROTEIN 4"/>
    <property type="match status" value="1"/>
</dbReference>
<evidence type="ECO:0000256" key="14">
    <source>
        <dbReference type="ARBA" id="ARBA00093680"/>
    </source>
</evidence>
<evidence type="ECO:0000256" key="15">
    <source>
        <dbReference type="PROSITE-ProRule" id="PRU00134"/>
    </source>
</evidence>
<protein>
    <recommendedName>
        <fullName evidence="13">Protein-lysine N-methyltransferase SMYD4</fullName>
    </recommendedName>
    <alternativeName>
        <fullName evidence="14">SET and MYND domain-containing protein 4</fullName>
    </alternativeName>
</protein>
<keyword evidence="3" id="KW-0963">Cytoplasm</keyword>
<dbReference type="OrthoDB" id="7770870at2759"/>
<dbReference type="Gene3D" id="1.25.40.10">
    <property type="entry name" value="Tetratricopeptide repeat domain"/>
    <property type="match status" value="1"/>
</dbReference>
<reference evidence="18 19" key="1">
    <citation type="submission" date="2020-04" db="EMBL/GenBank/DDBJ databases">
        <authorList>
            <person name="Alioto T."/>
            <person name="Alioto T."/>
            <person name="Gomez Garrido J."/>
        </authorList>
    </citation>
    <scope>NUCLEOTIDE SEQUENCE [LARGE SCALE GENOMIC DNA]</scope>
</reference>
<dbReference type="InterPro" id="IPR002893">
    <property type="entry name" value="Znf_MYND"/>
</dbReference>
<dbReference type="InterPro" id="IPR052097">
    <property type="entry name" value="SET-MYND_domain_protein"/>
</dbReference>
<dbReference type="AlphaFoldDB" id="A0A8S1D5K2"/>
<keyword evidence="8 15" id="KW-0863">Zinc-finger</keyword>
<dbReference type="GO" id="GO:0008276">
    <property type="term" value="F:protein methyltransferase activity"/>
    <property type="evidence" value="ECO:0007669"/>
    <property type="project" value="UniProtKB-ARBA"/>
</dbReference>
<evidence type="ECO:0000313" key="19">
    <source>
        <dbReference type="Proteomes" id="UP000494165"/>
    </source>
</evidence>
<comment type="function">
    <text evidence="12">Protein-lysine N-methyltransferase. Monomethylates PRMT5, modulating its transcriptional activity. May also act as a histone methyltransferase. Plays a critical role in cardiac development. Acts as a key epigenetic regulator of gene expression during cardiac development via its dual activities as a methyltransferase and negative regulator of HDAC1.</text>
</comment>
<dbReference type="GO" id="GO:0005634">
    <property type="term" value="C:nucleus"/>
    <property type="evidence" value="ECO:0007669"/>
    <property type="project" value="UniProtKB-SubCell"/>
</dbReference>
<comment type="caution">
    <text evidence="18">The sequence shown here is derived from an EMBL/GenBank/DDBJ whole genome shotgun (WGS) entry which is preliminary data.</text>
</comment>
<feature type="domain" description="MYND-type" evidence="17">
    <location>
        <begin position="225"/>
        <end position="264"/>
    </location>
</feature>
<keyword evidence="19" id="KW-1185">Reference proteome</keyword>
<evidence type="ECO:0000256" key="13">
    <source>
        <dbReference type="ARBA" id="ARBA00093635"/>
    </source>
</evidence>
<evidence type="ECO:0000256" key="9">
    <source>
        <dbReference type="ARBA" id="ARBA00022833"/>
    </source>
</evidence>
<dbReference type="InterPro" id="IPR011990">
    <property type="entry name" value="TPR-like_helical_dom_sf"/>
</dbReference>
<dbReference type="GO" id="GO:0008757">
    <property type="term" value="F:S-adenosylmethionine-dependent methyltransferase activity"/>
    <property type="evidence" value="ECO:0007669"/>
    <property type="project" value="UniProtKB-ARBA"/>
</dbReference>
<accession>A0A8S1D5K2</accession>
<evidence type="ECO:0000313" key="18">
    <source>
        <dbReference type="EMBL" id="CAB3379022.1"/>
    </source>
</evidence>
<comment type="catalytic activity">
    <reaction evidence="11">
        <text>L-lysyl-[protein] + S-adenosyl-L-methionine = N(6)-methyl-L-lysyl-[protein] + S-adenosyl-L-homocysteine + H(+)</text>
        <dbReference type="Rhea" id="RHEA:51736"/>
        <dbReference type="Rhea" id="RHEA-COMP:9752"/>
        <dbReference type="Rhea" id="RHEA-COMP:13053"/>
        <dbReference type="ChEBI" id="CHEBI:15378"/>
        <dbReference type="ChEBI" id="CHEBI:29969"/>
        <dbReference type="ChEBI" id="CHEBI:57856"/>
        <dbReference type="ChEBI" id="CHEBI:59789"/>
        <dbReference type="ChEBI" id="CHEBI:61929"/>
    </reaction>
</comment>
<evidence type="ECO:0000256" key="1">
    <source>
        <dbReference type="ARBA" id="ARBA00004123"/>
    </source>
</evidence>
<dbReference type="CDD" id="cd10536">
    <property type="entry name" value="SET_SMYD4"/>
    <property type="match status" value="1"/>
</dbReference>
<evidence type="ECO:0000259" key="16">
    <source>
        <dbReference type="PROSITE" id="PS50280"/>
    </source>
</evidence>
<dbReference type="GO" id="GO:0008270">
    <property type="term" value="F:zinc ion binding"/>
    <property type="evidence" value="ECO:0007669"/>
    <property type="project" value="UniProtKB-KW"/>
</dbReference>
<dbReference type="SUPFAM" id="SSF144232">
    <property type="entry name" value="HIT/MYND zinc finger-like"/>
    <property type="match status" value="1"/>
</dbReference>
<dbReference type="SMART" id="SM00028">
    <property type="entry name" value="TPR"/>
    <property type="match status" value="3"/>
</dbReference>
<keyword evidence="6" id="KW-0949">S-adenosyl-L-methionine</keyword>
<organism evidence="18 19">
    <name type="scientific">Cloeon dipterum</name>
    <dbReference type="NCBI Taxonomy" id="197152"/>
    <lineage>
        <taxon>Eukaryota</taxon>
        <taxon>Metazoa</taxon>
        <taxon>Ecdysozoa</taxon>
        <taxon>Arthropoda</taxon>
        <taxon>Hexapoda</taxon>
        <taxon>Insecta</taxon>
        <taxon>Pterygota</taxon>
        <taxon>Palaeoptera</taxon>
        <taxon>Ephemeroptera</taxon>
        <taxon>Pisciforma</taxon>
        <taxon>Baetidae</taxon>
        <taxon>Cloeon</taxon>
    </lineage>
</organism>
<evidence type="ECO:0000256" key="5">
    <source>
        <dbReference type="ARBA" id="ARBA00022679"/>
    </source>
</evidence>
<dbReference type="GO" id="GO:0008170">
    <property type="term" value="F:N-methyltransferase activity"/>
    <property type="evidence" value="ECO:0007669"/>
    <property type="project" value="UniProtKB-ARBA"/>
</dbReference>
<evidence type="ECO:0000256" key="2">
    <source>
        <dbReference type="ARBA" id="ARBA00004496"/>
    </source>
</evidence>
<dbReference type="PANTHER" id="PTHR46165:SF2">
    <property type="entry name" value="SET AND MYND DOMAIN-CONTAINING PROTEIN 4"/>
    <property type="match status" value="1"/>
</dbReference>
<evidence type="ECO:0000256" key="8">
    <source>
        <dbReference type="ARBA" id="ARBA00022771"/>
    </source>
</evidence>